<evidence type="ECO:0000259" key="1">
    <source>
        <dbReference type="Pfam" id="PF13358"/>
    </source>
</evidence>
<dbReference type="InterPro" id="IPR038717">
    <property type="entry name" value="Tc1-like_DDE_dom"/>
</dbReference>
<organism evidence="2 3">
    <name type="scientific">Anopheles atroparvus</name>
    <name type="common">European mosquito</name>
    <dbReference type="NCBI Taxonomy" id="41427"/>
    <lineage>
        <taxon>Eukaryota</taxon>
        <taxon>Metazoa</taxon>
        <taxon>Ecdysozoa</taxon>
        <taxon>Arthropoda</taxon>
        <taxon>Hexapoda</taxon>
        <taxon>Insecta</taxon>
        <taxon>Pterygota</taxon>
        <taxon>Neoptera</taxon>
        <taxon>Endopterygota</taxon>
        <taxon>Diptera</taxon>
        <taxon>Nematocera</taxon>
        <taxon>Culicoidea</taxon>
        <taxon>Culicidae</taxon>
        <taxon>Anophelinae</taxon>
        <taxon>Anopheles</taxon>
    </lineage>
</organism>
<feature type="domain" description="Tc1-like transposase DDE" evidence="1">
    <location>
        <begin position="154"/>
        <end position="295"/>
    </location>
</feature>
<dbReference type="PANTHER" id="PTHR47326">
    <property type="entry name" value="TRANSPOSABLE ELEMENT TC3 TRANSPOSASE-LIKE PROTEIN"/>
    <property type="match status" value="1"/>
</dbReference>
<dbReference type="Proteomes" id="UP000075880">
    <property type="component" value="Unassembled WGS sequence"/>
</dbReference>
<dbReference type="EnsemblMetazoa" id="ENSAATROPT016899">
    <property type="protein sequence ID" value="ENSAATROPP014883"/>
    <property type="gene ID" value="ENSAATROPG013833"/>
</dbReference>
<dbReference type="InterPro" id="IPR036397">
    <property type="entry name" value="RNaseH_sf"/>
</dbReference>
<accession>A0AAG5DW78</accession>
<keyword evidence="3" id="KW-1185">Reference proteome</keyword>
<proteinExistence type="predicted"/>
<dbReference type="Gene3D" id="3.30.420.10">
    <property type="entry name" value="Ribonuclease H-like superfamily/Ribonuclease H"/>
    <property type="match status" value="1"/>
</dbReference>
<dbReference type="AlphaFoldDB" id="A0AAG5DW78"/>
<dbReference type="Pfam" id="PF13358">
    <property type="entry name" value="DDE_3"/>
    <property type="match status" value="1"/>
</dbReference>
<name>A0AAG5DW78_ANOAO</name>
<sequence>MPKKSTLWKRITCIMMIRAGRDNRDIMQCVQCSLNTVKAIRSELGENSDDDEAVAARKPHSQRRDCVRIAAFLADLQARVMENPGIGIRPLAREMGVAPSTMKMALNDDLRYFSYKRRRGQLLTEKGRERRLGNAKKLLNLLQHPVEPGTLWFFSDEKNFCQDQSRWHNRWLAYCPADVPRVPQTKFPQTVMVFSCVSSEGDVMPPHFFEQGLRLNADGYISMLDTVVKPWITRVANGRPYVFQQDSAPCHTASKTIKWLAANFNDFTAPNVWPPSSPDLNPMDYFVWGAVERDTNRTCSNTKAELMAKIRSVFAALPRETVARACSRFRRRMEAVIEAEGGYFE</sequence>
<protein>
    <recommendedName>
        <fullName evidence="1">Tc1-like transposase DDE domain-containing protein</fullName>
    </recommendedName>
</protein>
<evidence type="ECO:0000313" key="2">
    <source>
        <dbReference type="EnsemblMetazoa" id="ENSAATROPP014883"/>
    </source>
</evidence>
<dbReference type="PANTHER" id="PTHR47326:SF1">
    <property type="entry name" value="HTH PSQ-TYPE DOMAIN-CONTAINING PROTEIN"/>
    <property type="match status" value="1"/>
</dbReference>
<reference evidence="2" key="1">
    <citation type="submission" date="2024-04" db="UniProtKB">
        <authorList>
            <consortium name="EnsemblMetazoa"/>
        </authorList>
    </citation>
    <scope>IDENTIFICATION</scope>
    <source>
        <strain evidence="2">EBRO</strain>
    </source>
</reference>
<evidence type="ECO:0000313" key="3">
    <source>
        <dbReference type="Proteomes" id="UP000075880"/>
    </source>
</evidence>
<dbReference type="GO" id="GO:0003676">
    <property type="term" value="F:nucleic acid binding"/>
    <property type="evidence" value="ECO:0007669"/>
    <property type="project" value="InterPro"/>
</dbReference>